<dbReference type="RefSeq" id="WP_036649973.1">
    <property type="nucleotide sequence ID" value="NZ_BAVZ01000009.1"/>
</dbReference>
<dbReference type="InterPro" id="IPR018060">
    <property type="entry name" value="HTH_AraC"/>
</dbReference>
<organism evidence="7 8">
    <name type="scientific">Paenibacillus pini JCM 16418</name>
    <dbReference type="NCBI Taxonomy" id="1236976"/>
    <lineage>
        <taxon>Bacteria</taxon>
        <taxon>Bacillati</taxon>
        <taxon>Bacillota</taxon>
        <taxon>Bacilli</taxon>
        <taxon>Bacillales</taxon>
        <taxon>Paenibacillaceae</taxon>
        <taxon>Paenibacillus</taxon>
    </lineage>
</organism>
<keyword evidence="2 7" id="KW-0238">DNA-binding</keyword>
<dbReference type="InterPro" id="IPR001789">
    <property type="entry name" value="Sig_transdc_resp-reg_receiver"/>
</dbReference>
<evidence type="ECO:0000256" key="3">
    <source>
        <dbReference type="ARBA" id="ARBA00023163"/>
    </source>
</evidence>
<keyword evidence="4" id="KW-0597">Phosphoprotein</keyword>
<keyword evidence="3" id="KW-0804">Transcription</keyword>
<gene>
    <name evidence="7" type="ORF">JCM16418_3102</name>
</gene>
<dbReference type="SMART" id="SM00448">
    <property type="entry name" value="REC"/>
    <property type="match status" value="1"/>
</dbReference>
<dbReference type="Pfam" id="PF12833">
    <property type="entry name" value="HTH_18"/>
    <property type="match status" value="1"/>
</dbReference>
<evidence type="ECO:0000259" key="5">
    <source>
        <dbReference type="PROSITE" id="PS01124"/>
    </source>
</evidence>
<dbReference type="InterPro" id="IPR018062">
    <property type="entry name" value="HTH_AraC-typ_CS"/>
</dbReference>
<evidence type="ECO:0000256" key="2">
    <source>
        <dbReference type="ARBA" id="ARBA00023125"/>
    </source>
</evidence>
<evidence type="ECO:0000313" key="7">
    <source>
        <dbReference type="EMBL" id="GAF08989.1"/>
    </source>
</evidence>
<evidence type="ECO:0000256" key="4">
    <source>
        <dbReference type="PROSITE-ProRule" id="PRU00169"/>
    </source>
</evidence>
<dbReference type="SUPFAM" id="SSF52172">
    <property type="entry name" value="CheY-like"/>
    <property type="match status" value="1"/>
</dbReference>
<dbReference type="PROSITE" id="PS50110">
    <property type="entry name" value="RESPONSE_REGULATORY"/>
    <property type="match status" value="1"/>
</dbReference>
<dbReference type="Gene3D" id="3.40.50.2300">
    <property type="match status" value="1"/>
</dbReference>
<accession>W7Z3C8</accession>
<dbReference type="InterPro" id="IPR009057">
    <property type="entry name" value="Homeodomain-like_sf"/>
</dbReference>
<dbReference type="SMART" id="SM00342">
    <property type="entry name" value="HTH_ARAC"/>
    <property type="match status" value="1"/>
</dbReference>
<evidence type="ECO:0000256" key="1">
    <source>
        <dbReference type="ARBA" id="ARBA00023015"/>
    </source>
</evidence>
<dbReference type="SUPFAM" id="SSF46689">
    <property type="entry name" value="Homeodomain-like"/>
    <property type="match status" value="2"/>
</dbReference>
<name>W7Z3C8_9BACL</name>
<dbReference type="GO" id="GO:0003700">
    <property type="term" value="F:DNA-binding transcription factor activity"/>
    <property type="evidence" value="ECO:0007669"/>
    <property type="project" value="InterPro"/>
</dbReference>
<dbReference type="eggNOG" id="COG2207">
    <property type="taxonomic scope" value="Bacteria"/>
</dbReference>
<dbReference type="GO" id="GO:0000160">
    <property type="term" value="P:phosphorelay signal transduction system"/>
    <property type="evidence" value="ECO:0007669"/>
    <property type="project" value="InterPro"/>
</dbReference>
<dbReference type="PRINTS" id="PR00032">
    <property type="entry name" value="HTHARAC"/>
</dbReference>
<feature type="modified residue" description="4-aspartylphosphate" evidence="4">
    <location>
        <position position="58"/>
    </location>
</feature>
<comment type="caution">
    <text evidence="7">The sequence shown here is derived from an EMBL/GenBank/DDBJ whole genome shotgun (WGS) entry which is preliminary data.</text>
</comment>
<dbReference type="GO" id="GO:0043565">
    <property type="term" value="F:sequence-specific DNA binding"/>
    <property type="evidence" value="ECO:0007669"/>
    <property type="project" value="InterPro"/>
</dbReference>
<dbReference type="AlphaFoldDB" id="W7Z3C8"/>
<dbReference type="Proteomes" id="UP000019364">
    <property type="component" value="Unassembled WGS sequence"/>
</dbReference>
<dbReference type="PANTHER" id="PTHR43280:SF28">
    <property type="entry name" value="HTH-TYPE TRANSCRIPTIONAL ACTIVATOR RHAS"/>
    <property type="match status" value="1"/>
</dbReference>
<dbReference type="EMBL" id="BAVZ01000009">
    <property type="protein sequence ID" value="GAF08989.1"/>
    <property type="molecule type" value="Genomic_DNA"/>
</dbReference>
<dbReference type="OrthoDB" id="9794370at2"/>
<proteinExistence type="predicted"/>
<dbReference type="Pfam" id="PF00072">
    <property type="entry name" value="Response_reg"/>
    <property type="match status" value="1"/>
</dbReference>
<evidence type="ECO:0000313" key="8">
    <source>
        <dbReference type="Proteomes" id="UP000019364"/>
    </source>
</evidence>
<dbReference type="PROSITE" id="PS00041">
    <property type="entry name" value="HTH_ARAC_FAMILY_1"/>
    <property type="match status" value="1"/>
</dbReference>
<feature type="domain" description="Response regulatory" evidence="6">
    <location>
        <begin position="5"/>
        <end position="125"/>
    </location>
</feature>
<dbReference type="eggNOG" id="COG4753">
    <property type="taxonomic scope" value="Bacteria"/>
</dbReference>
<dbReference type="PANTHER" id="PTHR43280">
    <property type="entry name" value="ARAC-FAMILY TRANSCRIPTIONAL REGULATOR"/>
    <property type="match status" value="1"/>
</dbReference>
<dbReference type="PROSITE" id="PS01124">
    <property type="entry name" value="HTH_ARAC_FAMILY_2"/>
    <property type="match status" value="1"/>
</dbReference>
<keyword evidence="8" id="KW-1185">Reference proteome</keyword>
<protein>
    <submittedName>
        <fullName evidence="7">DNA-binding response regulator</fullName>
    </submittedName>
</protein>
<dbReference type="CDD" id="cd17536">
    <property type="entry name" value="REC_YesN-like"/>
    <property type="match status" value="1"/>
</dbReference>
<feature type="domain" description="HTH araC/xylS-type" evidence="5">
    <location>
        <begin position="445"/>
        <end position="542"/>
    </location>
</feature>
<reference evidence="7 8" key="1">
    <citation type="journal article" date="2014" name="Genome Announc.">
        <title>Draft Genome Sequence of Paenibacillus pini JCM 16418T, Isolated from the Rhizosphere of Pine Tree.</title>
        <authorList>
            <person name="Yuki M."/>
            <person name="Oshima K."/>
            <person name="Suda W."/>
            <person name="Oshida Y."/>
            <person name="Kitamura K."/>
            <person name="Iida Y."/>
            <person name="Hattori M."/>
            <person name="Ohkuma M."/>
        </authorList>
    </citation>
    <scope>NUCLEOTIDE SEQUENCE [LARGE SCALE GENOMIC DNA]</scope>
    <source>
        <strain evidence="7 8">JCM 16418</strain>
    </source>
</reference>
<dbReference type="InterPro" id="IPR011006">
    <property type="entry name" value="CheY-like_superfamily"/>
</dbReference>
<sequence length="544" mass="62631">MSKYKAFIVDDEPLARMALREYISLTSSEIEIIGEAGDGEEALKLLKERQDVDIVLADIQMPRMNGVQLLHAIGGATWSKQPLTIMLSAYGDYEYVRESFVLGAFDYMLKANLDESYIAPVLQKTMDELDKRQSDSSSSQDADEDADICSLLHRLSTEDSTVLLHGGDESIEQDLVRLRKRMGEKNQVAAVIRLSDAVQFDHIHRMIIQTVQSVANKDNPEAICYVSRSDERQYNVFFTFPGQRSSLVVRRLNHSMLTDIKIRLKQFLNLNLSIGISDTADGLQEWNRLFKQAERLSVLSFYQGYDRLFYPESETKPSITEESWKGYWLPVKTELLQSLKDADALLWKQLYQRCCELLSKRFPSVPRHIGSELSDLIWTASSFVYQKGISMEEINDSFPHPMEQVRKLDTWEDTVKWCEKYLEFLHEKLHPKTEHVGSWLSPIVVKAKSILDKHYCEDIHLSVISQSVGVSESYLSKQFSKEVGINFIQYLTNLRIEKAKRALENGKKIYEVSEMVGYVNPEHFSRIFKKITGVSPNVYRRDSE</sequence>
<dbReference type="Gene3D" id="1.10.10.60">
    <property type="entry name" value="Homeodomain-like"/>
    <property type="match status" value="2"/>
</dbReference>
<dbReference type="STRING" id="1236976.JCM16418_3102"/>
<evidence type="ECO:0000259" key="6">
    <source>
        <dbReference type="PROSITE" id="PS50110"/>
    </source>
</evidence>
<dbReference type="InterPro" id="IPR020449">
    <property type="entry name" value="Tscrpt_reg_AraC-type_HTH"/>
</dbReference>
<keyword evidence="1" id="KW-0805">Transcription regulation</keyword>